<dbReference type="InterPro" id="IPR032466">
    <property type="entry name" value="Metal_Hydrolase"/>
</dbReference>
<name>A0A382JJT7_9ZZZZ</name>
<dbReference type="PIRSF" id="PIRSF005902">
    <property type="entry name" value="DNase_TatD"/>
    <property type="match status" value="1"/>
</dbReference>
<accession>A0A382JJT7</accession>
<dbReference type="GO" id="GO:0046872">
    <property type="term" value="F:metal ion binding"/>
    <property type="evidence" value="ECO:0007669"/>
    <property type="project" value="UniProtKB-KW"/>
</dbReference>
<dbReference type="EMBL" id="UINC01074667">
    <property type="protein sequence ID" value="SVC12086.1"/>
    <property type="molecule type" value="Genomic_DNA"/>
</dbReference>
<keyword evidence="1" id="KW-0479">Metal-binding</keyword>
<dbReference type="AlphaFoldDB" id="A0A382JJT7"/>
<dbReference type="FunFam" id="3.20.20.140:FF:000005">
    <property type="entry name" value="TatD family hydrolase"/>
    <property type="match status" value="1"/>
</dbReference>
<keyword evidence="2" id="KW-0378">Hydrolase</keyword>
<evidence type="ECO:0000313" key="3">
    <source>
        <dbReference type="EMBL" id="SVC12086.1"/>
    </source>
</evidence>
<dbReference type="GO" id="GO:0016788">
    <property type="term" value="F:hydrolase activity, acting on ester bonds"/>
    <property type="evidence" value="ECO:0007669"/>
    <property type="project" value="InterPro"/>
</dbReference>
<dbReference type="GO" id="GO:0004536">
    <property type="term" value="F:DNA nuclease activity"/>
    <property type="evidence" value="ECO:0007669"/>
    <property type="project" value="InterPro"/>
</dbReference>
<reference evidence="3" key="1">
    <citation type="submission" date="2018-05" db="EMBL/GenBank/DDBJ databases">
        <authorList>
            <person name="Lanie J.A."/>
            <person name="Ng W.-L."/>
            <person name="Kazmierczak K.M."/>
            <person name="Andrzejewski T.M."/>
            <person name="Davidsen T.M."/>
            <person name="Wayne K.J."/>
            <person name="Tettelin H."/>
            <person name="Glass J.I."/>
            <person name="Rusch D."/>
            <person name="Podicherti R."/>
            <person name="Tsui H.-C.T."/>
            <person name="Winkler M.E."/>
        </authorList>
    </citation>
    <scope>NUCLEOTIDE SEQUENCE</scope>
</reference>
<dbReference type="InterPro" id="IPR018228">
    <property type="entry name" value="DNase_TatD-rel_CS"/>
</dbReference>
<feature type="non-terminal residue" evidence="3">
    <location>
        <position position="1"/>
    </location>
</feature>
<proteinExistence type="predicted"/>
<dbReference type="GO" id="GO:0005829">
    <property type="term" value="C:cytosol"/>
    <property type="evidence" value="ECO:0007669"/>
    <property type="project" value="TreeGrafter"/>
</dbReference>
<gene>
    <name evidence="3" type="ORF">METZ01_LOCUS264940</name>
</gene>
<protein>
    <submittedName>
        <fullName evidence="3">Uncharacterized protein</fullName>
    </submittedName>
</protein>
<dbReference type="PROSITE" id="PS01091">
    <property type="entry name" value="TATD_3"/>
    <property type="match status" value="1"/>
</dbReference>
<dbReference type="PANTHER" id="PTHR46124">
    <property type="entry name" value="D-AMINOACYL-TRNA DEACYLASE"/>
    <property type="match status" value="1"/>
</dbReference>
<dbReference type="Gene3D" id="3.20.20.140">
    <property type="entry name" value="Metal-dependent hydrolases"/>
    <property type="match status" value="1"/>
</dbReference>
<dbReference type="Pfam" id="PF01026">
    <property type="entry name" value="TatD_DNase"/>
    <property type="match status" value="1"/>
</dbReference>
<evidence type="ECO:0000256" key="2">
    <source>
        <dbReference type="ARBA" id="ARBA00022801"/>
    </source>
</evidence>
<sequence length="254" mass="27787">VFDSHCHLTDSRFEDDRLSVLNRAADAGVTHMVTIASDLEDSRSGVALARANPGLWSTVGVHPHEVSGTPDSDLQGIRELATDQPKVVAIGETGLDFFYEHSPRSLQIKWFERHLALAHNVNLPVVIHSREAEDDTIAVIRNAPSSLRLVLHCFSGSLKLLEAGLAEGCYVSFSGLVTFVKYDGLDAVRAVPGDRILVETDAPYLTPVPHRGQRNEPSFVRHVIAGVARIRDEKIGDIADSTTTNAVRFYSIQS</sequence>
<organism evidence="3">
    <name type="scientific">marine metagenome</name>
    <dbReference type="NCBI Taxonomy" id="408172"/>
    <lineage>
        <taxon>unclassified sequences</taxon>
        <taxon>metagenomes</taxon>
        <taxon>ecological metagenomes</taxon>
    </lineage>
</organism>
<dbReference type="NCBIfam" id="TIGR00010">
    <property type="entry name" value="YchF/TatD family DNA exonuclease"/>
    <property type="match status" value="1"/>
</dbReference>
<dbReference type="CDD" id="cd01310">
    <property type="entry name" value="TatD_DNAse"/>
    <property type="match status" value="1"/>
</dbReference>
<dbReference type="PROSITE" id="PS01090">
    <property type="entry name" value="TATD_2"/>
    <property type="match status" value="1"/>
</dbReference>
<dbReference type="SUPFAM" id="SSF51556">
    <property type="entry name" value="Metallo-dependent hydrolases"/>
    <property type="match status" value="1"/>
</dbReference>
<dbReference type="InterPro" id="IPR001130">
    <property type="entry name" value="TatD-like"/>
</dbReference>
<dbReference type="PANTHER" id="PTHR46124:SF2">
    <property type="entry name" value="D-AMINOACYL-TRNA DEACYLASE"/>
    <property type="match status" value="1"/>
</dbReference>
<dbReference type="InterPro" id="IPR015991">
    <property type="entry name" value="TatD/YcfH-like"/>
</dbReference>
<evidence type="ECO:0000256" key="1">
    <source>
        <dbReference type="ARBA" id="ARBA00022723"/>
    </source>
</evidence>